<sequence>MVGKELDLRKEGPVDLREIAANTTLKEVRQKGHTYVELRRNGKRLIFFCTICLTPCYSDTVLFDHLKGNLHARRYVAAKATLFGPVPWPFNDGVLFFSNSHQNQIEKDKDAGSQSKALVIHSESEVTSQLKDGFKHGKNRHKNLKLAICGSSSRALSRNVSDSALIIPRVLLKEAVSNLKVQLLGIGNVSYRISEKDESPGKITKIWCAWMGKEQANPQNETAMTQMCNFAVVNFGYTYDLGRKCGSDELDPLLSAGSYFMIDDAGQRGTKRKKSFSDQEASSEESNGQISPEKRDGESSKQLVKVFSSKSARRELRKQKRLAAERACDICGQTMLHGKDVGALLNCKTGFLACSSRNANGDKVVPLKQMHFYRADE</sequence>
<evidence type="ECO:0000313" key="3">
    <source>
        <dbReference type="Proteomes" id="UP000623129"/>
    </source>
</evidence>
<dbReference type="AlphaFoldDB" id="A0A833QKC9"/>
<dbReference type="EMBL" id="SWLB01000016">
    <property type="protein sequence ID" value="KAF3327890.1"/>
    <property type="molecule type" value="Genomic_DNA"/>
</dbReference>
<dbReference type="PANTHER" id="PTHR35497">
    <property type="entry name" value="ACYL-UDP-N-ACETYLGLUCOSAMINE O-ACYLTRANSFERASE"/>
    <property type="match status" value="1"/>
</dbReference>
<organism evidence="2 3">
    <name type="scientific">Carex littledalei</name>
    <dbReference type="NCBI Taxonomy" id="544730"/>
    <lineage>
        <taxon>Eukaryota</taxon>
        <taxon>Viridiplantae</taxon>
        <taxon>Streptophyta</taxon>
        <taxon>Embryophyta</taxon>
        <taxon>Tracheophyta</taxon>
        <taxon>Spermatophyta</taxon>
        <taxon>Magnoliopsida</taxon>
        <taxon>Liliopsida</taxon>
        <taxon>Poales</taxon>
        <taxon>Cyperaceae</taxon>
        <taxon>Cyperoideae</taxon>
        <taxon>Cariceae</taxon>
        <taxon>Carex</taxon>
        <taxon>Carex subgen. Euthyceras</taxon>
    </lineage>
</organism>
<reference evidence="2" key="1">
    <citation type="submission" date="2020-01" db="EMBL/GenBank/DDBJ databases">
        <title>Genome sequence of Kobresia littledalei, the first chromosome-level genome in the family Cyperaceae.</title>
        <authorList>
            <person name="Qu G."/>
        </authorList>
    </citation>
    <scope>NUCLEOTIDE SEQUENCE</scope>
    <source>
        <strain evidence="2">C.B.Clarke</strain>
        <tissue evidence="2">Leaf</tissue>
    </source>
</reference>
<dbReference type="Proteomes" id="UP000623129">
    <property type="component" value="Unassembled WGS sequence"/>
</dbReference>
<protein>
    <recommendedName>
        <fullName evidence="4">C2H2-type domain-containing protein</fullName>
    </recommendedName>
</protein>
<feature type="region of interest" description="Disordered" evidence="1">
    <location>
        <begin position="270"/>
        <end position="303"/>
    </location>
</feature>
<dbReference type="PANTHER" id="PTHR35497:SF1">
    <property type="entry name" value="ACYL-UDP-N-ACETYLGLUCOSAMINE O-ACYLTRANSFERASE"/>
    <property type="match status" value="1"/>
</dbReference>
<name>A0A833QKC9_9POAL</name>
<evidence type="ECO:0000256" key="1">
    <source>
        <dbReference type="SAM" id="MobiDB-lite"/>
    </source>
</evidence>
<evidence type="ECO:0000313" key="2">
    <source>
        <dbReference type="EMBL" id="KAF3327890.1"/>
    </source>
</evidence>
<comment type="caution">
    <text evidence="2">The sequence shown here is derived from an EMBL/GenBank/DDBJ whole genome shotgun (WGS) entry which is preliminary data.</text>
</comment>
<evidence type="ECO:0008006" key="4">
    <source>
        <dbReference type="Google" id="ProtNLM"/>
    </source>
</evidence>
<accession>A0A833QKC9</accession>
<keyword evidence="3" id="KW-1185">Reference proteome</keyword>
<gene>
    <name evidence="2" type="ORF">FCM35_KLT06496</name>
</gene>
<proteinExistence type="predicted"/>
<feature type="compositionally biased region" description="Polar residues" evidence="1">
    <location>
        <begin position="278"/>
        <end position="290"/>
    </location>
</feature>
<dbReference type="OrthoDB" id="415696at2759"/>